<feature type="compositionally biased region" description="Low complexity" evidence="1">
    <location>
        <begin position="264"/>
        <end position="275"/>
    </location>
</feature>
<organism evidence="4">
    <name type="scientific">Thelazia callipaeda</name>
    <name type="common">Oriental eyeworm</name>
    <name type="synonym">Parasitic nematode</name>
    <dbReference type="NCBI Taxonomy" id="103827"/>
    <lineage>
        <taxon>Eukaryota</taxon>
        <taxon>Metazoa</taxon>
        <taxon>Ecdysozoa</taxon>
        <taxon>Nematoda</taxon>
        <taxon>Chromadorea</taxon>
        <taxon>Rhabditida</taxon>
        <taxon>Spirurina</taxon>
        <taxon>Spiruromorpha</taxon>
        <taxon>Thelazioidea</taxon>
        <taxon>Thelaziidae</taxon>
        <taxon>Thelazia</taxon>
    </lineage>
</organism>
<evidence type="ECO:0000256" key="1">
    <source>
        <dbReference type="SAM" id="MobiDB-lite"/>
    </source>
</evidence>
<dbReference type="EMBL" id="UYYF01000159">
    <property type="protein sequence ID" value="VDM96696.1"/>
    <property type="molecule type" value="Genomic_DNA"/>
</dbReference>
<dbReference type="Proteomes" id="UP000276776">
    <property type="component" value="Unassembled WGS sequence"/>
</dbReference>
<reference evidence="2 3" key="2">
    <citation type="submission" date="2018-11" db="EMBL/GenBank/DDBJ databases">
        <authorList>
            <consortium name="Pathogen Informatics"/>
        </authorList>
    </citation>
    <scope>NUCLEOTIDE SEQUENCE [LARGE SCALE GENOMIC DNA]</scope>
</reference>
<name>A0A0N5CME4_THECL</name>
<feature type="region of interest" description="Disordered" evidence="1">
    <location>
        <begin position="495"/>
        <end position="519"/>
    </location>
</feature>
<evidence type="ECO:0000313" key="2">
    <source>
        <dbReference type="EMBL" id="VDM96696.1"/>
    </source>
</evidence>
<feature type="region of interest" description="Disordered" evidence="1">
    <location>
        <begin position="260"/>
        <end position="285"/>
    </location>
</feature>
<reference evidence="4" key="1">
    <citation type="submission" date="2017-02" db="UniProtKB">
        <authorList>
            <consortium name="WormBaseParasite"/>
        </authorList>
    </citation>
    <scope>IDENTIFICATION</scope>
</reference>
<dbReference type="WBParaSite" id="TCLT_0000132301-mRNA-1">
    <property type="protein sequence ID" value="TCLT_0000132301-mRNA-1"/>
    <property type="gene ID" value="TCLT_0000132301"/>
</dbReference>
<feature type="compositionally biased region" description="Basic and acidic residues" evidence="1">
    <location>
        <begin position="499"/>
        <end position="516"/>
    </location>
</feature>
<dbReference type="STRING" id="103827.A0A0N5CME4"/>
<gene>
    <name evidence="2" type="ORF">TCLT_LOCUS1324</name>
</gene>
<dbReference type="AlphaFoldDB" id="A0A0N5CME4"/>
<dbReference type="OrthoDB" id="5871770at2759"/>
<proteinExistence type="predicted"/>
<protein>
    <submittedName>
        <fullName evidence="4">Protein lin-14</fullName>
    </submittedName>
</protein>
<evidence type="ECO:0000313" key="4">
    <source>
        <dbReference type="WBParaSite" id="TCLT_0000132301-mRNA-1"/>
    </source>
</evidence>
<accession>A0A0N5CME4</accession>
<evidence type="ECO:0000313" key="3">
    <source>
        <dbReference type="Proteomes" id="UP000276776"/>
    </source>
</evidence>
<dbReference type="OMA" id="LAGRNQQ"/>
<keyword evidence="3" id="KW-1185">Reference proteome</keyword>
<sequence>MDLTTLAGTFGDREEKINNLQLEQAGSSSWRMKEEQPLEFAGPATASVTLPNSNRATQSTIASTHLPTTICQGCLEIKKEVQEMKQHFEKNMQALINQVCAATGSEPGNTFPSSSSQRKIAVAPECPVALRPMPTLPAPLLQWNPWLFPSLLQQANPILAPTLQEQLQLSSLKRWNSSSLEQKSDSNGNTQIDPISVGSSIDACSTPVSAAAKSVINNADNVAHVFASKLDSLSSLNPLLLQQHLLQQLVASGQSYLGQSPSTQLHHIQQQTQHEQQSKQDHSAQLHLSPANVVDQALNCGLPTHLETLTGRSQQAHQHLVQQMFSGNQSAQNTLVQQQRQHLTTSSPCRKKPVSDDYVKFIRQKGVSQSSISDIKIPVPQAYLSDPGFAPCSEEQIIQQFHQNRRCDDDVRKAMAFLSKMLAEKRVFGTKLMAQTTVAGPNHSTYKNLPEEGIHYIAYVCRKVMMHRIPNEDEFWEVFRDVTRKLAARCRRVRHSKKTRNEERDAKRLRESSTVDHRHHHLQLGASATPATNDALKGTTPMLSSLKGTGKDAFSTALEHHLQVNEEHLKSIQGTALQTPFKPDASVA</sequence>